<accession>A0A5D4T006</accession>
<dbReference type="Proteomes" id="UP000322524">
    <property type="component" value="Unassembled WGS sequence"/>
</dbReference>
<feature type="transmembrane region" description="Helical" evidence="6">
    <location>
        <begin position="7"/>
        <end position="25"/>
    </location>
</feature>
<keyword evidence="5 6" id="KW-0472">Membrane</keyword>
<evidence type="ECO:0000256" key="2">
    <source>
        <dbReference type="ARBA" id="ARBA00007524"/>
    </source>
</evidence>
<dbReference type="OrthoDB" id="9795496at2"/>
<evidence type="ECO:0000256" key="3">
    <source>
        <dbReference type="ARBA" id="ARBA00022692"/>
    </source>
</evidence>
<evidence type="ECO:0000256" key="6">
    <source>
        <dbReference type="SAM" id="Phobius"/>
    </source>
</evidence>
<dbReference type="InterPro" id="IPR004307">
    <property type="entry name" value="TspO_MBR"/>
</dbReference>
<dbReference type="PANTHER" id="PTHR10057:SF0">
    <property type="entry name" value="TRANSLOCATOR PROTEIN"/>
    <property type="match status" value="1"/>
</dbReference>
<keyword evidence="3 6" id="KW-0812">Transmembrane</keyword>
<feature type="transmembrane region" description="Helical" evidence="6">
    <location>
        <begin position="78"/>
        <end position="98"/>
    </location>
</feature>
<dbReference type="RefSeq" id="WP_148988265.1">
    <property type="nucleotide sequence ID" value="NZ_VTEV01000004.1"/>
</dbReference>
<dbReference type="Pfam" id="PF03073">
    <property type="entry name" value="TspO_MBR"/>
    <property type="match status" value="1"/>
</dbReference>
<comment type="caution">
    <text evidence="7">The sequence shown here is derived from an EMBL/GenBank/DDBJ whole genome shotgun (WGS) entry which is preliminary data.</text>
</comment>
<dbReference type="CDD" id="cd15904">
    <property type="entry name" value="TSPO_MBR"/>
    <property type="match status" value="1"/>
</dbReference>
<comment type="subcellular location">
    <subcellularLocation>
        <location evidence="1">Membrane</location>
        <topology evidence="1">Multi-pass membrane protein</topology>
    </subcellularLocation>
</comment>
<dbReference type="EMBL" id="VTEV01000004">
    <property type="protein sequence ID" value="TYS68291.1"/>
    <property type="molecule type" value="Genomic_DNA"/>
</dbReference>
<evidence type="ECO:0000313" key="8">
    <source>
        <dbReference type="Proteomes" id="UP000322524"/>
    </source>
</evidence>
<organism evidence="7 8">
    <name type="scientific">Sutcliffiella horikoshii</name>
    <dbReference type="NCBI Taxonomy" id="79883"/>
    <lineage>
        <taxon>Bacteria</taxon>
        <taxon>Bacillati</taxon>
        <taxon>Bacillota</taxon>
        <taxon>Bacilli</taxon>
        <taxon>Bacillales</taxon>
        <taxon>Bacillaceae</taxon>
        <taxon>Sutcliffiella</taxon>
    </lineage>
</organism>
<dbReference type="Gene3D" id="1.20.1260.100">
    <property type="entry name" value="TspO/MBR protein"/>
    <property type="match status" value="1"/>
</dbReference>
<keyword evidence="4 6" id="KW-1133">Transmembrane helix</keyword>
<protein>
    <submittedName>
        <fullName evidence="7">Tryptophan-rich sensory protein</fullName>
    </submittedName>
</protein>
<reference evidence="7 8" key="1">
    <citation type="submission" date="2019-08" db="EMBL/GenBank/DDBJ databases">
        <title>Bacillus genomes from the desert of Cuatro Cienegas, Coahuila.</title>
        <authorList>
            <person name="Olmedo-Alvarez G."/>
        </authorList>
    </citation>
    <scope>NUCLEOTIDE SEQUENCE [LARGE SCALE GENOMIC DNA]</scope>
    <source>
        <strain evidence="7 8">CH28_1T</strain>
    </source>
</reference>
<sequence>MITIKSILISISVVFFFAVVGNVFVDDALTVWYANLNKPWYLVPLWIFIIVGIFYYIMSGIILYRQINNISESKLRKIALILTISMLIGNELWNYLFFGLKSTFLGFISLIPFSIIVVTLAPKKNRCLFI</sequence>
<dbReference type="GO" id="GO:0016020">
    <property type="term" value="C:membrane"/>
    <property type="evidence" value="ECO:0007669"/>
    <property type="project" value="UniProtKB-SubCell"/>
</dbReference>
<dbReference type="PANTHER" id="PTHR10057">
    <property type="entry name" value="PERIPHERAL-TYPE BENZODIAZEPINE RECEPTOR"/>
    <property type="match status" value="1"/>
</dbReference>
<evidence type="ECO:0000256" key="5">
    <source>
        <dbReference type="ARBA" id="ARBA00023136"/>
    </source>
</evidence>
<proteinExistence type="inferred from homology"/>
<feature type="transmembrane region" description="Helical" evidence="6">
    <location>
        <begin position="104"/>
        <end position="121"/>
    </location>
</feature>
<evidence type="ECO:0000313" key="7">
    <source>
        <dbReference type="EMBL" id="TYS68291.1"/>
    </source>
</evidence>
<name>A0A5D4T006_9BACI</name>
<feature type="transmembrane region" description="Helical" evidence="6">
    <location>
        <begin position="45"/>
        <end position="66"/>
    </location>
</feature>
<dbReference type="InterPro" id="IPR038330">
    <property type="entry name" value="TspO/MBR-related_sf"/>
</dbReference>
<dbReference type="AlphaFoldDB" id="A0A5D4T006"/>
<comment type="similarity">
    <text evidence="2">Belongs to the TspO/BZRP family.</text>
</comment>
<evidence type="ECO:0000256" key="1">
    <source>
        <dbReference type="ARBA" id="ARBA00004141"/>
    </source>
</evidence>
<evidence type="ECO:0000256" key="4">
    <source>
        <dbReference type="ARBA" id="ARBA00022989"/>
    </source>
</evidence>
<dbReference type="GO" id="GO:0033013">
    <property type="term" value="P:tetrapyrrole metabolic process"/>
    <property type="evidence" value="ECO:0007669"/>
    <property type="project" value="UniProtKB-ARBA"/>
</dbReference>
<gene>
    <name evidence="7" type="ORF">FZC76_11170</name>
</gene>